<dbReference type="InParanoid" id="A0A165GJ11"/>
<sequence length="456" mass="50022">MPRTRGVVRDAPPPAVDKSPARPAAMKRSVSLTLPPTPPRTATKRKRARSRVTDSESDEEDELPQPAPRHDSDEECAQKRPGAVVIGNKKRKTLDAIAEELSETQVEEAFWMGTSTDARRETSKKEGKEDDEVEEKPKARYELRSRSQSRSPSSSPPIAPHLLQRQRTGLFSPPPSRRQPRMRARSRQPSPPARASRSPPERPLFPVRDSPNNPFLSDESPTPAAEAESGPESLPEPTISDSLLERPTITYVFRGTKVILANPHYKPPGSHSDSEGVDPSSLPVTHPDFSPPPAYGPKLLFPEARRDLLRRRAQRGTQPQPSARPTTRASSRRTASATPEPSTPQRRSRTKSRSPVPPAVASDDEDSELVLPARPQAKAKAKAPRVAVAEEDIESALQAAMASRLAHHVGALVPEDTKTRTRAHGAPRLPEKDNDAMRRAMGPVRVASRPAAESSR</sequence>
<feature type="compositionally biased region" description="Basic and acidic residues" evidence="1">
    <location>
        <begin position="429"/>
        <end position="438"/>
    </location>
</feature>
<feature type="compositionally biased region" description="Basic and acidic residues" evidence="1">
    <location>
        <begin position="117"/>
        <end position="128"/>
    </location>
</feature>
<dbReference type="Proteomes" id="UP000076871">
    <property type="component" value="Unassembled WGS sequence"/>
</dbReference>
<dbReference type="EMBL" id="KV427609">
    <property type="protein sequence ID" value="KZT10417.1"/>
    <property type="molecule type" value="Genomic_DNA"/>
</dbReference>
<feature type="region of interest" description="Disordered" evidence="1">
    <location>
        <begin position="261"/>
        <end position="385"/>
    </location>
</feature>
<evidence type="ECO:0000313" key="3">
    <source>
        <dbReference type="Proteomes" id="UP000076871"/>
    </source>
</evidence>
<feature type="compositionally biased region" description="Low complexity" evidence="1">
    <location>
        <begin position="321"/>
        <end position="339"/>
    </location>
</feature>
<feature type="compositionally biased region" description="Acidic residues" evidence="1">
    <location>
        <begin position="97"/>
        <end position="106"/>
    </location>
</feature>
<dbReference type="AlphaFoldDB" id="A0A165GJ11"/>
<protein>
    <submittedName>
        <fullName evidence="2">Uncharacterized protein</fullName>
    </submittedName>
</protein>
<dbReference type="OrthoDB" id="3364608at2759"/>
<feature type="region of interest" description="Disordered" evidence="1">
    <location>
        <begin position="1"/>
        <end position="246"/>
    </location>
</feature>
<feature type="region of interest" description="Disordered" evidence="1">
    <location>
        <begin position="411"/>
        <end position="456"/>
    </location>
</feature>
<gene>
    <name evidence="2" type="ORF">LAESUDRAFT_747763</name>
</gene>
<keyword evidence="3" id="KW-1185">Reference proteome</keyword>
<reference evidence="2 3" key="1">
    <citation type="journal article" date="2016" name="Mol. Biol. Evol.">
        <title>Comparative Genomics of Early-Diverging Mushroom-Forming Fungi Provides Insights into the Origins of Lignocellulose Decay Capabilities.</title>
        <authorList>
            <person name="Nagy L.G."/>
            <person name="Riley R."/>
            <person name="Tritt A."/>
            <person name="Adam C."/>
            <person name="Daum C."/>
            <person name="Floudas D."/>
            <person name="Sun H."/>
            <person name="Yadav J.S."/>
            <person name="Pangilinan J."/>
            <person name="Larsson K.H."/>
            <person name="Matsuura K."/>
            <person name="Barry K."/>
            <person name="Labutti K."/>
            <person name="Kuo R."/>
            <person name="Ohm R.A."/>
            <person name="Bhattacharya S.S."/>
            <person name="Shirouzu T."/>
            <person name="Yoshinaga Y."/>
            <person name="Martin F.M."/>
            <person name="Grigoriev I.V."/>
            <person name="Hibbett D.S."/>
        </authorList>
    </citation>
    <scope>NUCLEOTIDE SEQUENCE [LARGE SCALE GENOMIC DNA]</scope>
    <source>
        <strain evidence="2 3">93-53</strain>
    </source>
</reference>
<organism evidence="2 3">
    <name type="scientific">Laetiporus sulphureus 93-53</name>
    <dbReference type="NCBI Taxonomy" id="1314785"/>
    <lineage>
        <taxon>Eukaryota</taxon>
        <taxon>Fungi</taxon>
        <taxon>Dikarya</taxon>
        <taxon>Basidiomycota</taxon>
        <taxon>Agaricomycotina</taxon>
        <taxon>Agaricomycetes</taxon>
        <taxon>Polyporales</taxon>
        <taxon>Laetiporus</taxon>
    </lineage>
</organism>
<accession>A0A165GJ11</accession>
<proteinExistence type="predicted"/>
<feature type="compositionally biased region" description="Basic and acidic residues" evidence="1">
    <location>
        <begin position="68"/>
        <end position="78"/>
    </location>
</feature>
<dbReference type="GeneID" id="63828515"/>
<name>A0A165GJ11_9APHY</name>
<feature type="compositionally biased region" description="Basic and acidic residues" evidence="1">
    <location>
        <begin position="135"/>
        <end position="145"/>
    </location>
</feature>
<dbReference type="RefSeq" id="XP_040768157.1">
    <property type="nucleotide sequence ID" value="XM_040911487.1"/>
</dbReference>
<evidence type="ECO:0000256" key="1">
    <source>
        <dbReference type="SAM" id="MobiDB-lite"/>
    </source>
</evidence>
<dbReference type="STRING" id="1314785.A0A165GJ11"/>
<evidence type="ECO:0000313" key="2">
    <source>
        <dbReference type="EMBL" id="KZT10417.1"/>
    </source>
</evidence>